<dbReference type="InterPro" id="IPR011991">
    <property type="entry name" value="ArsR-like_HTH"/>
</dbReference>
<dbReference type="SUPFAM" id="SSF46785">
    <property type="entry name" value="Winged helix' DNA-binding domain"/>
    <property type="match status" value="1"/>
</dbReference>
<sequence>MSDVEAITALGDPVRRRVYDYVVAQDHEVGRAEAADAAGIQRTLAAFHLDRLADAGLLDVVFRRPPGRSGPGAGRPAKLYRRSAVDHVVSLPPRDYGTPAALLAEVVESLGAEGDLERVARRHGRTAGESAEGGVEEVLARQGYEPYRADGAAGVVRMRNCPFHAVAREFPPLVCGMNLALVEGLLEGMGETELRARMRARPGECCVEITSKNNDD</sequence>
<dbReference type="AlphaFoldDB" id="A0A9W6RLS4"/>
<dbReference type="InterPro" id="IPR036390">
    <property type="entry name" value="WH_DNA-bd_sf"/>
</dbReference>
<organism evidence="1 2">
    <name type="scientific">Actinoallomurus iriomotensis</name>
    <dbReference type="NCBI Taxonomy" id="478107"/>
    <lineage>
        <taxon>Bacteria</taxon>
        <taxon>Bacillati</taxon>
        <taxon>Actinomycetota</taxon>
        <taxon>Actinomycetes</taxon>
        <taxon>Streptosporangiales</taxon>
        <taxon>Thermomonosporaceae</taxon>
        <taxon>Actinoallomurus</taxon>
    </lineage>
</organism>
<dbReference type="Pfam" id="PF12840">
    <property type="entry name" value="HTH_20"/>
    <property type="match status" value="1"/>
</dbReference>
<evidence type="ECO:0000313" key="2">
    <source>
        <dbReference type="Proteomes" id="UP001165135"/>
    </source>
</evidence>
<dbReference type="Proteomes" id="UP001165135">
    <property type="component" value="Unassembled WGS sequence"/>
</dbReference>
<protein>
    <submittedName>
        <fullName evidence="1">ArsR family transcriptional regulator</fullName>
    </submittedName>
</protein>
<gene>
    <name evidence="1" type="ORF">Airi01_046190</name>
</gene>
<dbReference type="CDD" id="cd00090">
    <property type="entry name" value="HTH_ARSR"/>
    <property type="match status" value="1"/>
</dbReference>
<proteinExistence type="predicted"/>
<dbReference type="InterPro" id="IPR036388">
    <property type="entry name" value="WH-like_DNA-bd_sf"/>
</dbReference>
<reference evidence="1" key="1">
    <citation type="submission" date="2023-03" db="EMBL/GenBank/DDBJ databases">
        <title>Actinoallomurus iriomotensis NBRC 103681.</title>
        <authorList>
            <person name="Ichikawa N."/>
            <person name="Sato H."/>
            <person name="Tonouchi N."/>
        </authorList>
    </citation>
    <scope>NUCLEOTIDE SEQUENCE</scope>
    <source>
        <strain evidence="1">NBRC 103681</strain>
    </source>
</reference>
<dbReference type="Gene3D" id="1.10.10.10">
    <property type="entry name" value="Winged helix-like DNA-binding domain superfamily/Winged helix DNA-binding domain"/>
    <property type="match status" value="1"/>
</dbReference>
<dbReference type="RefSeq" id="WP_285624621.1">
    <property type="nucleotide sequence ID" value="NZ_BSTJ01000005.1"/>
</dbReference>
<name>A0A9W6RLS4_9ACTN</name>
<comment type="caution">
    <text evidence="1">The sequence shown here is derived from an EMBL/GenBank/DDBJ whole genome shotgun (WGS) entry which is preliminary data.</text>
</comment>
<evidence type="ECO:0000313" key="1">
    <source>
        <dbReference type="EMBL" id="GLY76352.1"/>
    </source>
</evidence>
<dbReference type="EMBL" id="BSTJ01000005">
    <property type="protein sequence ID" value="GLY76352.1"/>
    <property type="molecule type" value="Genomic_DNA"/>
</dbReference>
<accession>A0A9W6RLS4</accession>